<evidence type="ECO:0000313" key="3">
    <source>
        <dbReference type="Proteomes" id="UP000694421"/>
    </source>
</evidence>
<dbReference type="Proteomes" id="UP000694421">
    <property type="component" value="Unplaced"/>
</dbReference>
<dbReference type="GeneTree" id="ENSGT00510000048394"/>
<dbReference type="GO" id="GO:0090258">
    <property type="term" value="P:negative regulation of mitochondrial fission"/>
    <property type="evidence" value="ECO:0007669"/>
    <property type="project" value="Ensembl"/>
</dbReference>
<sequence>MDTGSSKGTRKHGKHSRRTAKADARRDLYYNEQQEKRRQAATVIQRTWRRWLDKGVFAYYKELIGFKQCGEPSQLMKYINPGEAEFLDAAAGVHIKFRLGGLKFPPSIYYKVFTHRPIVDLCACSPRDYTKLAVKKRQSGEIQKKSYEDYSSWYKRIENNGWRLLSFRFWKGLDSLTVVDNLRVRDSYYCKLHKKQEVERRRKKKKIQWLKKMYLGENLKVNTEDPNVSLLVKRAAEGLIGTLEKQETDTVMEWEIDEMIKWTNALNFEEYIKKWKEIGTSRTSDSFKDFYLPGQDRGPPKLSPLL</sequence>
<reference evidence="2" key="2">
    <citation type="submission" date="2025-09" db="UniProtKB">
        <authorList>
            <consortium name="Ensembl"/>
        </authorList>
    </citation>
    <scope>IDENTIFICATION</scope>
</reference>
<keyword evidence="3" id="KW-1185">Reference proteome</keyword>
<dbReference type="Ensembl" id="ENSSMRT00000016313.1">
    <property type="protein sequence ID" value="ENSSMRP00000014014.1"/>
    <property type="gene ID" value="ENSSMRG00000010904.1"/>
</dbReference>
<dbReference type="GO" id="GO:1903215">
    <property type="term" value="P:negative regulation of protein targeting to mitochondrion"/>
    <property type="evidence" value="ECO:0007669"/>
    <property type="project" value="Ensembl"/>
</dbReference>
<dbReference type="PANTHER" id="PTHR33504:SF2">
    <property type="entry name" value="PROTEIN MFI"/>
    <property type="match status" value="1"/>
</dbReference>
<feature type="compositionally biased region" description="Basic residues" evidence="1">
    <location>
        <begin position="8"/>
        <end position="19"/>
    </location>
</feature>
<feature type="compositionally biased region" description="Basic and acidic residues" evidence="1">
    <location>
        <begin position="20"/>
        <end position="31"/>
    </location>
</feature>
<dbReference type="GO" id="GO:0005829">
    <property type="term" value="C:cytosol"/>
    <property type="evidence" value="ECO:0007669"/>
    <property type="project" value="Ensembl"/>
</dbReference>
<name>A0A8D0BW26_SALMN</name>
<organism evidence="2 3">
    <name type="scientific">Salvator merianae</name>
    <name type="common">Argentine black and white tegu</name>
    <name type="synonym">Tupinambis merianae</name>
    <dbReference type="NCBI Taxonomy" id="96440"/>
    <lineage>
        <taxon>Eukaryota</taxon>
        <taxon>Metazoa</taxon>
        <taxon>Chordata</taxon>
        <taxon>Craniata</taxon>
        <taxon>Vertebrata</taxon>
        <taxon>Euteleostomi</taxon>
        <taxon>Lepidosauria</taxon>
        <taxon>Squamata</taxon>
        <taxon>Bifurcata</taxon>
        <taxon>Unidentata</taxon>
        <taxon>Episquamata</taxon>
        <taxon>Laterata</taxon>
        <taxon>Teiioidea</taxon>
        <taxon>Teiidae</taxon>
        <taxon>Salvator</taxon>
    </lineage>
</organism>
<protein>
    <submittedName>
        <fullName evidence="2">Chromosome 11 open reading frame 65</fullName>
    </submittedName>
</protein>
<evidence type="ECO:0000313" key="2">
    <source>
        <dbReference type="Ensembl" id="ENSSMRP00000014014.1"/>
    </source>
</evidence>
<dbReference type="AlphaFoldDB" id="A0A8D0BW26"/>
<evidence type="ECO:0000256" key="1">
    <source>
        <dbReference type="SAM" id="MobiDB-lite"/>
    </source>
</evidence>
<dbReference type="OMA" id="KMDFHYS"/>
<feature type="region of interest" description="Disordered" evidence="1">
    <location>
        <begin position="1"/>
        <end position="31"/>
    </location>
</feature>
<accession>A0A8D0BW26</accession>
<dbReference type="PANTHER" id="PTHR33504">
    <property type="entry name" value="NADH DEHYDROGENASE (UBIQUINONE) 1 BETA SUBCOMPLEX, 4"/>
    <property type="match status" value="1"/>
</dbReference>
<proteinExistence type="predicted"/>
<reference evidence="2" key="1">
    <citation type="submission" date="2025-08" db="UniProtKB">
        <authorList>
            <consortium name="Ensembl"/>
        </authorList>
    </citation>
    <scope>IDENTIFICATION</scope>
</reference>
<dbReference type="GO" id="GO:0005741">
    <property type="term" value="C:mitochondrial outer membrane"/>
    <property type="evidence" value="ECO:0007669"/>
    <property type="project" value="Ensembl"/>
</dbReference>